<feature type="region of interest" description="Disordered" evidence="5">
    <location>
        <begin position="1"/>
        <end position="34"/>
    </location>
</feature>
<dbReference type="EMBL" id="BTGD01000011">
    <property type="protein sequence ID" value="GMM57078.1"/>
    <property type="molecule type" value="Genomic_DNA"/>
</dbReference>
<dbReference type="GO" id="GO:0010499">
    <property type="term" value="P:proteasomal ubiquitin-independent protein catabolic process"/>
    <property type="evidence" value="ECO:0007669"/>
    <property type="project" value="TreeGrafter"/>
</dbReference>
<evidence type="ECO:0000313" key="11">
    <source>
        <dbReference type="Proteomes" id="UP001377567"/>
    </source>
</evidence>
<feature type="transmembrane region" description="Helical" evidence="6">
    <location>
        <begin position="2028"/>
        <end position="2048"/>
    </location>
</feature>
<dbReference type="Pfam" id="PF16547">
    <property type="entry name" value="BLM10_N"/>
    <property type="match status" value="1"/>
</dbReference>
<evidence type="ECO:0000313" key="10">
    <source>
        <dbReference type="EMBL" id="GMM57078.1"/>
    </source>
</evidence>
<evidence type="ECO:0000256" key="6">
    <source>
        <dbReference type="SAM" id="Phobius"/>
    </source>
</evidence>
<dbReference type="Pfam" id="PF11919">
    <property type="entry name" value="PSME4_C"/>
    <property type="match status" value="1"/>
</dbReference>
<evidence type="ECO:0000256" key="1">
    <source>
        <dbReference type="ARBA" id="ARBA00005739"/>
    </source>
</evidence>
<feature type="region of interest" description="Disordered" evidence="5">
    <location>
        <begin position="1060"/>
        <end position="1094"/>
    </location>
</feature>
<reference evidence="10 11" key="1">
    <citation type="journal article" date="2023" name="Elife">
        <title>Identification of key yeast species and microbe-microbe interactions impacting larval growth of Drosophila in the wild.</title>
        <authorList>
            <person name="Mure A."/>
            <person name="Sugiura Y."/>
            <person name="Maeda R."/>
            <person name="Honda K."/>
            <person name="Sakurai N."/>
            <person name="Takahashi Y."/>
            <person name="Watada M."/>
            <person name="Katoh T."/>
            <person name="Gotoh A."/>
            <person name="Gotoh Y."/>
            <person name="Taniguchi I."/>
            <person name="Nakamura K."/>
            <person name="Hayashi T."/>
            <person name="Katayama T."/>
            <person name="Uemura T."/>
            <person name="Hattori Y."/>
        </authorList>
    </citation>
    <scope>NUCLEOTIDE SEQUENCE [LARGE SCALE GENOMIC DNA]</scope>
    <source>
        <strain evidence="10 11">KH-74</strain>
    </source>
</reference>
<dbReference type="Gene3D" id="1.10.287.2210">
    <property type="match status" value="1"/>
</dbReference>
<feature type="domain" description="Proteasome activator Blm10 N-terminal" evidence="9">
    <location>
        <begin position="35"/>
        <end position="112"/>
    </location>
</feature>
<feature type="domain" description="Proteasome activator complex subunit 4 C-terminal" evidence="7">
    <location>
        <begin position="2029"/>
        <end position="2115"/>
    </location>
</feature>
<keyword evidence="2" id="KW-0677">Repeat</keyword>
<comment type="caution">
    <text evidence="10">The sequence shown here is derived from an EMBL/GenBank/DDBJ whole genome shotgun (WGS) entry which is preliminary data.</text>
</comment>
<dbReference type="GO" id="GO:0005829">
    <property type="term" value="C:cytosol"/>
    <property type="evidence" value="ECO:0007669"/>
    <property type="project" value="TreeGrafter"/>
</dbReference>
<evidence type="ECO:0000259" key="7">
    <source>
        <dbReference type="Pfam" id="PF11919"/>
    </source>
</evidence>
<evidence type="ECO:0000256" key="5">
    <source>
        <dbReference type="SAM" id="MobiDB-lite"/>
    </source>
</evidence>
<dbReference type="GO" id="GO:0070628">
    <property type="term" value="F:proteasome binding"/>
    <property type="evidence" value="ECO:0007669"/>
    <property type="project" value="InterPro"/>
</dbReference>
<evidence type="ECO:0000256" key="4">
    <source>
        <dbReference type="ARBA" id="ARBA00023204"/>
    </source>
</evidence>
<evidence type="ECO:0000256" key="3">
    <source>
        <dbReference type="ARBA" id="ARBA00022763"/>
    </source>
</evidence>
<feature type="compositionally biased region" description="Low complexity" evidence="5">
    <location>
        <begin position="23"/>
        <end position="34"/>
    </location>
</feature>
<gene>
    <name evidence="10" type="ORF">DAKH74_036940</name>
</gene>
<keyword evidence="3" id="KW-0227">DNA damage</keyword>
<keyword evidence="6" id="KW-1133">Transmembrane helix</keyword>
<name>A0AAV5S038_MAUHU</name>
<feature type="domain" description="Proteasome activator Blm10 middle HEAT repeats region" evidence="8">
    <location>
        <begin position="466"/>
        <end position="986"/>
    </location>
</feature>
<dbReference type="Pfam" id="PF16507">
    <property type="entry name" value="HEAT_PSME4_mid"/>
    <property type="match status" value="1"/>
</dbReference>
<organism evidence="10 11">
    <name type="scientific">Maudiozyma humilis</name>
    <name type="common">Sour dough yeast</name>
    <name type="synonym">Kazachstania humilis</name>
    <dbReference type="NCBI Taxonomy" id="51915"/>
    <lineage>
        <taxon>Eukaryota</taxon>
        <taxon>Fungi</taxon>
        <taxon>Dikarya</taxon>
        <taxon>Ascomycota</taxon>
        <taxon>Saccharomycotina</taxon>
        <taxon>Saccharomycetes</taxon>
        <taxon>Saccharomycetales</taxon>
        <taxon>Saccharomycetaceae</taxon>
        <taxon>Maudiozyma</taxon>
    </lineage>
</organism>
<keyword evidence="6" id="KW-0812">Transmembrane</keyword>
<accession>A0AAV5S038</accession>
<dbReference type="PANTHER" id="PTHR32170:SF3">
    <property type="entry name" value="PROTEASOME ACTIVATOR COMPLEX SUBUNIT 4"/>
    <property type="match status" value="1"/>
</dbReference>
<dbReference type="Proteomes" id="UP001377567">
    <property type="component" value="Unassembled WGS sequence"/>
</dbReference>
<dbReference type="InterPro" id="IPR021843">
    <property type="entry name" value="PSME4_C"/>
</dbReference>
<dbReference type="InterPro" id="IPR016024">
    <property type="entry name" value="ARM-type_fold"/>
</dbReference>
<comment type="similarity">
    <text evidence="1">Belongs to the BLM10 family.</text>
</comment>
<proteinExistence type="inferred from homology"/>
<keyword evidence="4" id="KW-0234">DNA repair</keyword>
<dbReference type="InterPro" id="IPR032372">
    <property type="entry name" value="Blm10_N"/>
</dbReference>
<dbReference type="SUPFAM" id="SSF48371">
    <property type="entry name" value="ARM repeat"/>
    <property type="match status" value="2"/>
</dbReference>
<keyword evidence="11" id="KW-1185">Reference proteome</keyword>
<evidence type="ECO:0000256" key="2">
    <source>
        <dbReference type="ARBA" id="ARBA00022737"/>
    </source>
</evidence>
<dbReference type="GO" id="GO:0016504">
    <property type="term" value="F:peptidase activator activity"/>
    <property type="evidence" value="ECO:0007669"/>
    <property type="project" value="InterPro"/>
</dbReference>
<keyword evidence="6" id="KW-0472">Membrane</keyword>
<sequence>MSSKRKLPTENGGSAEKLRRLQPPSGIPAASPSPLQRRLQHYNLDYREDYALHIKELYDPESRWFSRDVKLPFDPVAHLPYDIEAHTDRARYICHIVLNLYVSISALDIQGLITLSDKEITALQRGMDDLGSANGNGNTTSSRNQREVNADRAMDIADFDEGDDDDEQFEDNEYMEFSGPDFSAVGRINADTRAIVNVNHWTNELKNCLDFNFPLSLRKALATVYYHLAMVQGQKIFRQLHVEVLELLINPKSHGTNFTELLKNDGLVLDHRPLLQFLVEFMPYPDSDYVRYDITSRDDLNLFRLLLKLAHMSKVFFDDKNQQLLPEIMDSLKSSVSPLTLPIVLPIITSLVPYHYNRDTHSIIDYIPFCFGIWGSTSANIAIDTHMYDFVGNILENAHTRAIRRDDINISFGKCGLFSQEQMTFLFNRLQGHLRTNGQIHSYSRTVRPFVYCINGGNNETYFRQLSDLAKSIETFVHPSNSGFWTKPIAKFVHSFIKMYHGRVKKEEKMVKKYGKSHGILLDSPCHSKITSIFLNILFIGAQNKNPDISNYYISCFGYLVEMDTTGTRSVLDRILVELYESLSDEYINSRHRIIASLKQFSRVVRFMVMDKLYRAHIMNILYMLTLKLDMNDINLSSNLINGIVSIASFAPFESPLGSDEYINFESNTLPFVEQHFYHLKGGNESSTFKYEEATLSDAFRGSTTILETVLITYVDKMFKLVDTELEDGFITKFNQTTMIMLQTMDDDLFKKFTEQFLKQYWDADSFGERNPNFEMLTTTLAAIVKRDGTLSKGIFESLVINIKNQIERGAGSVRSNTEIQKRDLKLVLHLTALNDILRQSYEFILTYSDQLIDAMEYIFEKLTNPPIDIITSILVHSACYSLTVTEVRETRLFSAANTLTFDEKWGALQFDERRFNDKNMQFKWHVPTEAEVELTIEIFSRISKMCIDKLDHLIKLQSTNTVDNDLIQKYILILTHSLSGASLLFDADYVKIINSKNVASDDLASSATSSRFASLSPYALFDEHDDGKDEVGPDLTTVETEFNMVNPLQLGTESLKIPEIPSEGNSASNSQLPSRINTPTLNNEENSDNEIVNNFSNSSEGIFGTTDPSFKDLDIFSYNYFFGNDTDSKLDNVLYHKINNERLHVGHFYHKVFNFLSSNDEANINIYQALLHGLKVWFTDVGKENIFTDDPNLGLDYEFLENILSLSHLDEPFTRSLFAVRANNFHQSRVMMHSTIHSPSKLEAKLLNDVIGLSCSIYPDIFKPAQGCLLHSMKLLIGSYGTVISTILSKLRQNLQQENNKSIEVILRVLCLRKIQRRLLTDYGHLQELMLLLLDCFKINEMDISLFAEKILLELVLGVKIPSSICVYNSHIYSPIDPADNVINDRVELIKKCKDKKRRMLLSLLTSIQNRLVDELNNGDGANWKIPTFIIRFISKIQSSLELETTPQSIRTIFDQTKERHPEMVHLVVRTFLAISNKIISLSDYEYDISRGYQSTYDPPFVSEINTSGDVNFHDTFKKEMSNFENPSYFIDGKAYVGWLCWGKPIKVLQPGRIEVNLRDNDTEVLSTLGNLLSKEWLGDITKCLIQDNETRCVFSSGDVSFFVLVIILITKKLTTTVTLQDLFDLCANYYDRYDKASMILSIEIFAALVSGSRYMTTEEKQARDAFAERFLSDSLDIELNQDAFEIWGTLCWWLPSVVDIRRCPPFFKSFTDIKYLMNKNNEQFGNQASRILMLSSVIMGMDFRSPNLDPIIEGLIFDHPYDQVRESIGKLLSTITQSKSTPSFGNAEELMQAETHSFHGLGMVLRPMFSKVDSLIRAQFEQIESEYALITAMTPQQKIKTGFYYRSSTMLHWLQDLIRSSNKTSVVPYIDTYILPFLLRLMKEKDMCALGGMDATTDFLAVAYLPMQRDNIQRVIDLMCAAGDAESKAPTTSYDIKLKLAFLQHLISSELLQLSEAQKKQVLDFIVSQVYNATYVEVRTRAADVLSDMVHNIHDPAELEALIARFSQKLDNFTWEQKKQLSKTDVAIHGSVIALGAVISAFPYVFPLPKWMPRELSKLSSWARTSGAAGRSAKDTISEFKKVRADTWRFDRTQFTTEELEDLEGVLWRSYYA</sequence>
<dbReference type="InterPro" id="IPR035309">
    <property type="entry name" value="PSME4"/>
</dbReference>
<evidence type="ECO:0000259" key="8">
    <source>
        <dbReference type="Pfam" id="PF16507"/>
    </source>
</evidence>
<dbReference type="GO" id="GO:0006281">
    <property type="term" value="P:DNA repair"/>
    <property type="evidence" value="ECO:0007669"/>
    <property type="project" value="UniProtKB-KW"/>
</dbReference>
<protein>
    <submittedName>
        <fullName evidence="10">Blm10 protein</fullName>
    </submittedName>
</protein>
<evidence type="ECO:0000259" key="9">
    <source>
        <dbReference type="Pfam" id="PF16547"/>
    </source>
</evidence>
<dbReference type="GO" id="GO:0005634">
    <property type="term" value="C:nucleus"/>
    <property type="evidence" value="ECO:0007669"/>
    <property type="project" value="TreeGrafter"/>
</dbReference>
<dbReference type="InterPro" id="IPR032430">
    <property type="entry name" value="Blm10_mid"/>
</dbReference>
<feature type="compositionally biased region" description="Polar residues" evidence="5">
    <location>
        <begin position="1064"/>
        <end position="1094"/>
    </location>
</feature>
<dbReference type="PANTHER" id="PTHR32170">
    <property type="entry name" value="PROTEASOME ACTIVATOR COMPLEX SUBUNIT 4"/>
    <property type="match status" value="1"/>
</dbReference>